<dbReference type="SMART" id="SM00179">
    <property type="entry name" value="EGF_CA"/>
    <property type="match status" value="4"/>
</dbReference>
<dbReference type="PROSITE" id="PS00010">
    <property type="entry name" value="ASX_HYDROXYL"/>
    <property type="match status" value="4"/>
</dbReference>
<feature type="disulfide bond" evidence="4">
    <location>
        <begin position="176"/>
        <end position="186"/>
    </location>
</feature>
<feature type="disulfide bond" evidence="4">
    <location>
        <begin position="197"/>
        <end position="206"/>
    </location>
</feature>
<reference evidence="6" key="1">
    <citation type="journal article" date="2008" name="Nature">
        <title>The amphioxus genome and the evolution of the chordate karyotype.</title>
        <authorList>
            <consortium name="US DOE Joint Genome Institute (JGI-PGF)"/>
            <person name="Putnam N.H."/>
            <person name="Butts T."/>
            <person name="Ferrier D.E.K."/>
            <person name="Furlong R.F."/>
            <person name="Hellsten U."/>
            <person name="Kawashima T."/>
            <person name="Robinson-Rechavi M."/>
            <person name="Shoguchi E."/>
            <person name="Terry A."/>
            <person name="Yu J.-K."/>
            <person name="Benito-Gutierrez E.L."/>
            <person name="Dubchak I."/>
            <person name="Garcia-Fernandez J."/>
            <person name="Gibson-Brown J.J."/>
            <person name="Grigoriev I.V."/>
            <person name="Horton A.C."/>
            <person name="de Jong P.J."/>
            <person name="Jurka J."/>
            <person name="Kapitonov V.V."/>
            <person name="Kohara Y."/>
            <person name="Kuroki Y."/>
            <person name="Lindquist E."/>
            <person name="Lucas S."/>
            <person name="Osoegawa K."/>
            <person name="Pennacchio L.A."/>
            <person name="Salamov A.A."/>
            <person name="Satou Y."/>
            <person name="Sauka-Spengler T."/>
            <person name="Schmutz J."/>
            <person name="Shin-I T."/>
            <person name="Toyoda A."/>
            <person name="Bronner-Fraser M."/>
            <person name="Fujiyama A."/>
            <person name="Holland L.Z."/>
            <person name="Holland P.W.H."/>
            <person name="Satoh N."/>
            <person name="Rokhsar D.S."/>
        </authorList>
    </citation>
    <scope>NUCLEOTIDE SEQUENCE [LARGE SCALE GENOMIC DNA]</scope>
    <source>
        <strain evidence="6">S238N-H82</strain>
        <tissue evidence="6">Testes</tissue>
    </source>
</reference>
<feature type="domain" description="EGF-like" evidence="5">
    <location>
        <begin position="135"/>
        <end position="170"/>
    </location>
</feature>
<dbReference type="Pfam" id="PF00008">
    <property type="entry name" value="EGF"/>
    <property type="match status" value="1"/>
</dbReference>
<dbReference type="SUPFAM" id="SSF57196">
    <property type="entry name" value="EGF/Laminin"/>
    <property type="match status" value="1"/>
</dbReference>
<comment type="caution">
    <text evidence="4">Lacks conserved residue(s) required for the propagation of feature annotation.</text>
</comment>
<organism>
    <name type="scientific">Branchiostoma floridae</name>
    <name type="common">Florida lancelet</name>
    <name type="synonym">Amphioxus</name>
    <dbReference type="NCBI Taxonomy" id="7739"/>
    <lineage>
        <taxon>Eukaryota</taxon>
        <taxon>Metazoa</taxon>
        <taxon>Chordata</taxon>
        <taxon>Cephalochordata</taxon>
        <taxon>Leptocardii</taxon>
        <taxon>Amphioxiformes</taxon>
        <taxon>Branchiostomatidae</taxon>
        <taxon>Branchiostoma</taxon>
    </lineage>
</organism>
<feature type="disulfide bond" evidence="4">
    <location>
        <begin position="85"/>
        <end position="94"/>
    </location>
</feature>
<dbReference type="InterPro" id="IPR000742">
    <property type="entry name" value="EGF"/>
</dbReference>
<dbReference type="Pfam" id="PF07645">
    <property type="entry name" value="EGF_CA"/>
    <property type="match status" value="3"/>
</dbReference>
<evidence type="ECO:0000256" key="3">
    <source>
        <dbReference type="ARBA" id="ARBA00023157"/>
    </source>
</evidence>
<dbReference type="InterPro" id="IPR018097">
    <property type="entry name" value="EGF_Ca-bd_CS"/>
</dbReference>
<feature type="disulfide bond" evidence="4">
    <location>
        <begin position="139"/>
        <end position="149"/>
    </location>
</feature>
<keyword evidence="2" id="KW-0677">Repeat</keyword>
<dbReference type="PANTHER" id="PTHR12916:SF13">
    <property type="entry name" value="SUSHI, VON WILLEBRAND FACTOR TYPE A, EGF AND PENTRAXIN DOMAIN-CONTAINING PROTEIN 1-LIKE"/>
    <property type="match status" value="1"/>
</dbReference>
<name>C3Z167_BRAFL</name>
<feature type="domain" description="EGF-like" evidence="5">
    <location>
        <begin position="172"/>
        <end position="207"/>
    </location>
</feature>
<dbReference type="PANTHER" id="PTHR12916">
    <property type="entry name" value="CYTOCHROME C OXIDASE POLYPEPTIDE VIC-2"/>
    <property type="match status" value="1"/>
</dbReference>
<evidence type="ECO:0000256" key="4">
    <source>
        <dbReference type="PROSITE-ProRule" id="PRU00076"/>
    </source>
</evidence>
<gene>
    <name evidence="6" type="ORF">BRAFLDRAFT_77344</name>
</gene>
<dbReference type="SMART" id="SM00181">
    <property type="entry name" value="EGF"/>
    <property type="match status" value="4"/>
</dbReference>
<dbReference type="InterPro" id="IPR049883">
    <property type="entry name" value="NOTCH1_EGF-like"/>
</dbReference>
<dbReference type="SUPFAM" id="SSF57184">
    <property type="entry name" value="Growth factor receptor domain"/>
    <property type="match status" value="1"/>
</dbReference>
<dbReference type="InParanoid" id="C3Z167"/>
<dbReference type="InterPro" id="IPR009030">
    <property type="entry name" value="Growth_fac_rcpt_cys_sf"/>
</dbReference>
<evidence type="ECO:0000313" key="6">
    <source>
        <dbReference type="EMBL" id="EEN53766.1"/>
    </source>
</evidence>
<dbReference type="AlphaFoldDB" id="C3Z167"/>
<dbReference type="InterPro" id="IPR000152">
    <property type="entry name" value="EGF-type_Asp/Asn_hydroxyl_site"/>
</dbReference>
<keyword evidence="1 4" id="KW-0245">EGF-like domain</keyword>
<dbReference type="InterPro" id="IPR001881">
    <property type="entry name" value="EGF-like_Ca-bd_dom"/>
</dbReference>
<feature type="domain" description="EGF-like" evidence="5">
    <location>
        <begin position="59"/>
        <end position="95"/>
    </location>
</feature>
<evidence type="ECO:0000259" key="5">
    <source>
        <dbReference type="PROSITE" id="PS50026"/>
    </source>
</evidence>
<dbReference type="PROSITE" id="PS01186">
    <property type="entry name" value="EGF_2"/>
    <property type="match status" value="4"/>
</dbReference>
<keyword evidence="3 4" id="KW-1015">Disulfide bond</keyword>
<feature type="domain" description="EGF-like" evidence="5">
    <location>
        <begin position="97"/>
        <end position="133"/>
    </location>
</feature>
<dbReference type="FunFam" id="2.10.25.10:FF:000279">
    <property type="entry name" value="Neurogenic locus notch 1"/>
    <property type="match status" value="2"/>
</dbReference>
<evidence type="ECO:0000256" key="1">
    <source>
        <dbReference type="ARBA" id="ARBA00022536"/>
    </source>
</evidence>
<feature type="disulfide bond" evidence="4">
    <location>
        <begin position="123"/>
        <end position="132"/>
    </location>
</feature>
<proteinExistence type="predicted"/>
<accession>C3Z167</accession>
<dbReference type="PROSITE" id="PS50026">
    <property type="entry name" value="EGF_3"/>
    <property type="match status" value="4"/>
</dbReference>
<dbReference type="PROSITE" id="PS01187">
    <property type="entry name" value="EGF_CA"/>
    <property type="match status" value="1"/>
</dbReference>
<protein>
    <recommendedName>
        <fullName evidence="5">EGF-like domain-containing protein</fullName>
    </recommendedName>
</protein>
<feature type="disulfide bond" evidence="4">
    <location>
        <begin position="160"/>
        <end position="169"/>
    </location>
</feature>
<dbReference type="Gene3D" id="2.10.25.10">
    <property type="entry name" value="Laminin"/>
    <property type="match status" value="4"/>
</dbReference>
<dbReference type="GO" id="GO:0005509">
    <property type="term" value="F:calcium ion binding"/>
    <property type="evidence" value="ECO:0007669"/>
    <property type="project" value="InterPro"/>
</dbReference>
<dbReference type="PROSITE" id="PS00022">
    <property type="entry name" value="EGF_1"/>
    <property type="match status" value="4"/>
</dbReference>
<sequence>MNSSTPWRTFYQENSSTVAYSILPSTQSGLELTMTATDPHINIAPKPTTLTPLTSLTTDINECTTRKPCQHGRCVNKAGGYICICSPGWTGQDCHQDINECTTRKPCQHGRCVNKDSGYKCTCSNGWSGQNCQQDINECTKHPCQHGRCVNKDGGYKCTCSPGWTGLDCHRDINECTRNPCQHGRCVNKAGGYICFCSPGWTGQNCQQVSECHWEGTAPFCKTDSCSRGSYVRRSDCGDGQCCWTGSKIYCCLG</sequence>
<dbReference type="CDD" id="cd00054">
    <property type="entry name" value="EGF_CA"/>
    <property type="match status" value="4"/>
</dbReference>
<evidence type="ECO:0000256" key="2">
    <source>
        <dbReference type="ARBA" id="ARBA00022737"/>
    </source>
</evidence>
<dbReference type="EMBL" id="GG666571">
    <property type="protein sequence ID" value="EEN53766.1"/>
    <property type="molecule type" value="Genomic_DNA"/>
</dbReference>
<dbReference type="eggNOG" id="KOG1217">
    <property type="taxonomic scope" value="Eukaryota"/>
</dbReference>
<dbReference type="FunFam" id="2.10.25.10:FF:000901">
    <property type="entry name" value="Uncharacterized protein"/>
    <property type="match status" value="2"/>
</dbReference>